<dbReference type="InterPro" id="IPR050125">
    <property type="entry name" value="GPCR_opsins"/>
</dbReference>
<keyword evidence="7" id="KW-0807">Transducer</keyword>
<keyword evidence="4" id="KW-0297">G-protein coupled receptor</keyword>
<dbReference type="InParanoid" id="A0A4W6EA39"/>
<keyword evidence="6" id="KW-0675">Receptor</keyword>
<organism evidence="10 11">
    <name type="scientific">Lates calcarifer</name>
    <name type="common">Barramundi</name>
    <name type="synonym">Holocentrus calcarifer</name>
    <dbReference type="NCBI Taxonomy" id="8187"/>
    <lineage>
        <taxon>Eukaryota</taxon>
        <taxon>Metazoa</taxon>
        <taxon>Chordata</taxon>
        <taxon>Craniata</taxon>
        <taxon>Vertebrata</taxon>
        <taxon>Euteleostomi</taxon>
        <taxon>Actinopterygii</taxon>
        <taxon>Neopterygii</taxon>
        <taxon>Teleostei</taxon>
        <taxon>Neoteleostei</taxon>
        <taxon>Acanthomorphata</taxon>
        <taxon>Carangaria</taxon>
        <taxon>Carangaria incertae sedis</taxon>
        <taxon>Centropomidae</taxon>
        <taxon>Lates</taxon>
    </lineage>
</organism>
<sequence>MVSSYPLPEGFSEFDVFSLGSCLLVEGMLGFFLNAVTIVAFLKVRELRTPSNFLVFSLAMADIGISMNATVAAFSSFLRYWPYGSEGCQTHGFQGFMTALASIHFIAAIAWDRYHQYCTRTKLQWSSAITLAVFVWLFTAFWSAMPLIGWGEYDYEPLRTCCTLDYSKGDRYCAFTSTLHYAIKININVLVTSIYKKKQYILIFSHFSLHRNYVSYLIPMSIFNMAIQVFVVMSSYQSIAQKFKKTGNPRFNPNTPLKTMLLCWGPYGILAFYAAVENANLVSPKLRMMAPILAKTSPTFNVFLYALGNENYRGGIWQFLTGEKIDVPQIENKSK</sequence>
<dbReference type="CDD" id="cd15072">
    <property type="entry name" value="7tmA_Retinal_GPR"/>
    <property type="match status" value="1"/>
</dbReference>
<reference evidence="10" key="2">
    <citation type="submission" date="2025-08" db="UniProtKB">
        <authorList>
            <consortium name="Ensembl"/>
        </authorList>
    </citation>
    <scope>IDENTIFICATION</scope>
</reference>
<dbReference type="FunCoup" id="A0A4W6EA39">
    <property type="interactions" value="1314"/>
</dbReference>
<comment type="subcellular location">
    <subcellularLocation>
        <location evidence="1">Membrane</location>
        <topology evidence="1">Multi-pass membrane protein</topology>
    </subcellularLocation>
</comment>
<dbReference type="Proteomes" id="UP000314980">
    <property type="component" value="Unassembled WGS sequence"/>
</dbReference>
<dbReference type="AlphaFoldDB" id="A0A4W6EA39"/>
<dbReference type="Ensembl" id="ENSLCAT00010034922.1">
    <property type="protein sequence ID" value="ENSLCAP00010034115.1"/>
    <property type="gene ID" value="ENSLCAG00010016024.1"/>
</dbReference>
<dbReference type="GO" id="GO:0007601">
    <property type="term" value="P:visual perception"/>
    <property type="evidence" value="ECO:0007669"/>
    <property type="project" value="InterPro"/>
</dbReference>
<feature type="transmembrane region" description="Helical" evidence="8">
    <location>
        <begin position="16"/>
        <end position="42"/>
    </location>
</feature>
<feature type="transmembrane region" description="Helical" evidence="8">
    <location>
        <begin position="54"/>
        <end position="81"/>
    </location>
</feature>
<proteinExistence type="predicted"/>
<dbReference type="PRINTS" id="PR00667">
    <property type="entry name" value="RPERETINALR"/>
</dbReference>
<evidence type="ECO:0000256" key="4">
    <source>
        <dbReference type="ARBA" id="ARBA00023040"/>
    </source>
</evidence>
<dbReference type="STRING" id="8187.ENSLCAP00010034115"/>
<evidence type="ECO:0000256" key="3">
    <source>
        <dbReference type="ARBA" id="ARBA00022989"/>
    </source>
</evidence>
<keyword evidence="11" id="KW-1185">Reference proteome</keyword>
<reference evidence="11" key="1">
    <citation type="submission" date="2015-09" db="EMBL/GenBank/DDBJ databases">
        <authorList>
            <person name="Sai Rama Sridatta P."/>
        </authorList>
    </citation>
    <scope>NUCLEOTIDE SEQUENCE [LARGE SCALE GENOMIC DNA]</scope>
</reference>
<feature type="transmembrane region" description="Helical" evidence="8">
    <location>
        <begin position="213"/>
        <end position="236"/>
    </location>
</feature>
<evidence type="ECO:0000259" key="9">
    <source>
        <dbReference type="PROSITE" id="PS50262"/>
    </source>
</evidence>
<keyword evidence="5 8" id="KW-0472">Membrane</keyword>
<dbReference type="Gene3D" id="1.20.1070.10">
    <property type="entry name" value="Rhodopsin 7-helix transmembrane proteins"/>
    <property type="match status" value="1"/>
</dbReference>
<dbReference type="GO" id="GO:0004930">
    <property type="term" value="F:G protein-coupled receptor activity"/>
    <property type="evidence" value="ECO:0007669"/>
    <property type="project" value="UniProtKB-KW"/>
</dbReference>
<name>A0A4W6EA39_LATCA</name>
<evidence type="ECO:0000256" key="8">
    <source>
        <dbReference type="SAM" id="Phobius"/>
    </source>
</evidence>
<evidence type="ECO:0000256" key="2">
    <source>
        <dbReference type="ARBA" id="ARBA00022692"/>
    </source>
</evidence>
<dbReference type="InterPro" id="IPR000276">
    <property type="entry name" value="GPCR_Rhodpsn"/>
</dbReference>
<feature type="transmembrane region" description="Helical" evidence="8">
    <location>
        <begin position="257"/>
        <end position="276"/>
    </location>
</feature>
<dbReference type="SUPFAM" id="SSF81321">
    <property type="entry name" value="Family A G protein-coupled receptor-like"/>
    <property type="match status" value="1"/>
</dbReference>
<reference evidence="10" key="3">
    <citation type="submission" date="2025-09" db="UniProtKB">
        <authorList>
            <consortium name="Ensembl"/>
        </authorList>
    </citation>
    <scope>IDENTIFICATION</scope>
</reference>
<dbReference type="PANTHER" id="PTHR24240">
    <property type="entry name" value="OPSIN"/>
    <property type="match status" value="1"/>
</dbReference>
<gene>
    <name evidence="10" type="primary">RGR</name>
    <name evidence="10" type="synonym">rgra</name>
</gene>
<feature type="transmembrane region" description="Helical" evidence="8">
    <location>
        <begin position="93"/>
        <end position="111"/>
    </location>
</feature>
<evidence type="ECO:0000256" key="5">
    <source>
        <dbReference type="ARBA" id="ARBA00023136"/>
    </source>
</evidence>
<evidence type="ECO:0000256" key="7">
    <source>
        <dbReference type="ARBA" id="ARBA00023224"/>
    </source>
</evidence>
<dbReference type="InterPro" id="IPR017452">
    <property type="entry name" value="GPCR_Rhodpsn_7TM"/>
</dbReference>
<dbReference type="Pfam" id="PF00001">
    <property type="entry name" value="7tm_1"/>
    <property type="match status" value="1"/>
</dbReference>
<dbReference type="GeneTree" id="ENSGT01130000278323"/>
<dbReference type="InterPro" id="IPR001793">
    <property type="entry name" value="RPE_GPCR"/>
</dbReference>
<evidence type="ECO:0000313" key="10">
    <source>
        <dbReference type="Ensembl" id="ENSLCAP00010034115.1"/>
    </source>
</evidence>
<dbReference type="GO" id="GO:0016020">
    <property type="term" value="C:membrane"/>
    <property type="evidence" value="ECO:0007669"/>
    <property type="project" value="UniProtKB-SubCell"/>
</dbReference>
<accession>A0A4W6EA39</accession>
<feature type="transmembrane region" description="Helical" evidence="8">
    <location>
        <begin position="123"/>
        <end position="145"/>
    </location>
</feature>
<dbReference type="GO" id="GO:0007602">
    <property type="term" value="P:phototransduction"/>
    <property type="evidence" value="ECO:0007669"/>
    <property type="project" value="InterPro"/>
</dbReference>
<keyword evidence="2 8" id="KW-0812">Transmembrane</keyword>
<dbReference type="PRINTS" id="PR00237">
    <property type="entry name" value="GPCRRHODOPSN"/>
</dbReference>
<dbReference type="PROSITE" id="PS50262">
    <property type="entry name" value="G_PROTEIN_RECEP_F1_2"/>
    <property type="match status" value="1"/>
</dbReference>
<evidence type="ECO:0000256" key="1">
    <source>
        <dbReference type="ARBA" id="ARBA00004141"/>
    </source>
</evidence>
<keyword evidence="3 8" id="KW-1133">Transmembrane helix</keyword>
<evidence type="ECO:0000313" key="11">
    <source>
        <dbReference type="Proteomes" id="UP000314980"/>
    </source>
</evidence>
<evidence type="ECO:0000256" key="6">
    <source>
        <dbReference type="ARBA" id="ARBA00023170"/>
    </source>
</evidence>
<feature type="domain" description="G-protein coupled receptors family 1 profile" evidence="9">
    <location>
        <begin position="33"/>
        <end position="305"/>
    </location>
</feature>
<protein>
    <submittedName>
        <fullName evidence="10">Retinal G protein coupled receptor a</fullName>
    </submittedName>
</protein>